<dbReference type="SMART" id="SM00731">
    <property type="entry name" value="SprT"/>
    <property type="match status" value="1"/>
</dbReference>
<evidence type="ECO:0000256" key="13">
    <source>
        <dbReference type="ARBA" id="ARBA00023242"/>
    </source>
</evidence>
<evidence type="ECO:0000256" key="9">
    <source>
        <dbReference type="ARBA" id="ARBA00022801"/>
    </source>
</evidence>
<evidence type="ECO:0000256" key="5">
    <source>
        <dbReference type="ARBA" id="ARBA00022670"/>
    </source>
</evidence>
<dbReference type="InterPro" id="IPR055220">
    <property type="entry name" value="SPRTN_ZBD"/>
</dbReference>
<keyword evidence="8" id="KW-0863">Zinc-finger</keyword>
<keyword evidence="13" id="KW-0539">Nucleus</keyword>
<dbReference type="GO" id="GO:0031593">
    <property type="term" value="F:polyubiquitin modification-dependent protein binding"/>
    <property type="evidence" value="ECO:0007669"/>
    <property type="project" value="TreeGrafter"/>
</dbReference>
<keyword evidence="7" id="KW-0227">DNA damage</keyword>
<evidence type="ECO:0000256" key="1">
    <source>
        <dbReference type="ARBA" id="ARBA00004123"/>
    </source>
</evidence>
<protein>
    <recommendedName>
        <fullName evidence="14">Protein with SprT-like domain at the N terminus</fullName>
    </recommendedName>
</protein>
<evidence type="ECO:0000313" key="19">
    <source>
        <dbReference type="Proteomes" id="UP000005203"/>
    </source>
</evidence>
<dbReference type="Pfam" id="PF10263">
    <property type="entry name" value="SprT-like"/>
    <property type="match status" value="1"/>
</dbReference>
<feature type="domain" description="SprT-like" evidence="16">
    <location>
        <begin position="57"/>
        <end position="226"/>
    </location>
</feature>
<keyword evidence="9" id="KW-0378">Hydrolase</keyword>
<keyword evidence="6" id="KW-0479">Metal-binding</keyword>
<keyword evidence="10" id="KW-0862">Zinc</keyword>
<dbReference type="GO" id="GO:0006281">
    <property type="term" value="P:DNA repair"/>
    <property type="evidence" value="ECO:0007669"/>
    <property type="project" value="UniProtKB-KW"/>
</dbReference>
<evidence type="ECO:0000259" key="17">
    <source>
        <dbReference type="SMART" id="SM00734"/>
    </source>
</evidence>
<feature type="domain" description="UBZ4-type" evidence="17">
    <location>
        <begin position="617"/>
        <end position="640"/>
    </location>
</feature>
<dbReference type="GO" id="GO:0003697">
    <property type="term" value="F:single-stranded DNA binding"/>
    <property type="evidence" value="ECO:0007669"/>
    <property type="project" value="InterPro"/>
</dbReference>
<gene>
    <name evidence="20" type="primary">LOC724424</name>
</gene>
<dbReference type="Pfam" id="PF22934">
    <property type="entry name" value="SPRTN_ZBD"/>
    <property type="match status" value="1"/>
</dbReference>
<dbReference type="InterPro" id="IPR006640">
    <property type="entry name" value="SprT-like_domain"/>
</dbReference>
<dbReference type="PANTHER" id="PTHR21220">
    <property type="entry name" value="DNA-DEPENDENT METALLOPROTEASE SPRTN"/>
    <property type="match status" value="1"/>
</dbReference>
<proteinExistence type="inferred from homology"/>
<dbReference type="GO" id="GO:0005694">
    <property type="term" value="C:chromosome"/>
    <property type="evidence" value="ECO:0007669"/>
    <property type="project" value="UniProtKB-SubCell"/>
</dbReference>
<evidence type="ECO:0000256" key="11">
    <source>
        <dbReference type="ARBA" id="ARBA00023049"/>
    </source>
</evidence>
<dbReference type="Gene3D" id="3.30.160.60">
    <property type="entry name" value="Classic Zinc Finger"/>
    <property type="match status" value="3"/>
</dbReference>
<evidence type="ECO:0000256" key="3">
    <source>
        <dbReference type="ARBA" id="ARBA00010724"/>
    </source>
</evidence>
<feature type="domain" description="UBZ4-type" evidence="17">
    <location>
        <begin position="396"/>
        <end position="419"/>
    </location>
</feature>
<keyword evidence="12" id="KW-0234">DNA repair</keyword>
<evidence type="ECO:0000259" key="16">
    <source>
        <dbReference type="SMART" id="SM00731"/>
    </source>
</evidence>
<evidence type="ECO:0000256" key="14">
    <source>
        <dbReference type="ARBA" id="ARBA00030396"/>
    </source>
</evidence>
<evidence type="ECO:0000313" key="18">
    <source>
        <dbReference type="EnsemblMetazoa" id="XP_006561175"/>
    </source>
</evidence>
<dbReference type="OrthoDB" id="5236983at2759"/>
<feature type="domain" description="UBZ4-type" evidence="17">
    <location>
        <begin position="481"/>
        <end position="504"/>
    </location>
</feature>
<evidence type="ECO:0000256" key="12">
    <source>
        <dbReference type="ARBA" id="ARBA00023204"/>
    </source>
</evidence>
<evidence type="ECO:0000256" key="8">
    <source>
        <dbReference type="ARBA" id="ARBA00022771"/>
    </source>
</evidence>
<dbReference type="PANTHER" id="PTHR21220:SF0">
    <property type="entry name" value="DNA-DEPENDENT METALLOPROTEASE SPRTN"/>
    <property type="match status" value="1"/>
</dbReference>
<evidence type="ECO:0000256" key="2">
    <source>
        <dbReference type="ARBA" id="ARBA00004286"/>
    </source>
</evidence>
<accession>A0A7M7GMS2</accession>
<reference evidence="20" key="2">
    <citation type="submission" date="2025-04" db="UniProtKB">
        <authorList>
            <consortium name="RefSeq"/>
        </authorList>
    </citation>
    <scope>IDENTIFICATION</scope>
    <source>
        <strain evidence="20">DH4</strain>
        <tissue evidence="20">Whole body</tissue>
    </source>
</reference>
<feature type="compositionally biased region" description="Polar residues" evidence="15">
    <location>
        <begin position="309"/>
        <end position="336"/>
    </location>
</feature>
<evidence type="ECO:0000256" key="7">
    <source>
        <dbReference type="ARBA" id="ARBA00022763"/>
    </source>
</evidence>
<dbReference type="SMART" id="SM00734">
    <property type="entry name" value="ZnF_Rad18"/>
    <property type="match status" value="3"/>
</dbReference>
<keyword evidence="4" id="KW-0158">Chromosome</keyword>
<accession>A0A8B6YVC9</accession>
<dbReference type="GO" id="GO:0004222">
    <property type="term" value="F:metalloendopeptidase activity"/>
    <property type="evidence" value="ECO:0007669"/>
    <property type="project" value="InterPro"/>
</dbReference>
<evidence type="ECO:0000256" key="6">
    <source>
        <dbReference type="ARBA" id="ARBA00022723"/>
    </source>
</evidence>
<name>A0A7M7GMS2_APIME</name>
<dbReference type="Proteomes" id="UP000005203">
    <property type="component" value="Linkage group LG2"/>
</dbReference>
<evidence type="ECO:0000256" key="15">
    <source>
        <dbReference type="SAM" id="MobiDB-lite"/>
    </source>
</evidence>
<dbReference type="RefSeq" id="XP_006561175.2">
    <property type="nucleotide sequence ID" value="XM_006561112.3"/>
</dbReference>
<dbReference type="GO" id="GO:0008270">
    <property type="term" value="F:zinc ion binding"/>
    <property type="evidence" value="ECO:0007669"/>
    <property type="project" value="UniProtKB-KW"/>
</dbReference>
<feature type="region of interest" description="Disordered" evidence="15">
    <location>
        <begin position="304"/>
        <end position="340"/>
    </location>
</feature>
<dbReference type="KEGG" id="ame:724424"/>
<keyword evidence="19" id="KW-1185">Reference proteome</keyword>
<dbReference type="InterPro" id="IPR044245">
    <property type="entry name" value="Spartan"/>
</dbReference>
<dbReference type="GO" id="GO:0006508">
    <property type="term" value="P:proteolysis"/>
    <property type="evidence" value="ECO:0007669"/>
    <property type="project" value="UniProtKB-KW"/>
</dbReference>
<dbReference type="AlphaFoldDB" id="A0A7M7GMS2"/>
<dbReference type="GO" id="GO:0005634">
    <property type="term" value="C:nucleus"/>
    <property type="evidence" value="ECO:0007669"/>
    <property type="project" value="UniProtKB-SubCell"/>
</dbReference>
<comment type="similarity">
    <text evidence="3">Belongs to the Spartan family.</text>
</comment>
<evidence type="ECO:0000313" key="20">
    <source>
        <dbReference type="RefSeq" id="XP_006561175.2"/>
    </source>
</evidence>
<keyword evidence="11" id="KW-0482">Metalloprotease</keyword>
<dbReference type="CTD" id="32480"/>
<evidence type="ECO:0000256" key="4">
    <source>
        <dbReference type="ARBA" id="ARBA00022454"/>
    </source>
</evidence>
<comment type="subcellular location">
    <subcellularLocation>
        <location evidence="2">Chromosome</location>
    </subcellularLocation>
    <subcellularLocation>
        <location evidence="1">Nucleus</location>
    </subcellularLocation>
</comment>
<organism evidence="18">
    <name type="scientific">Apis mellifera</name>
    <name type="common">Honeybee</name>
    <dbReference type="NCBI Taxonomy" id="7460"/>
    <lineage>
        <taxon>Eukaryota</taxon>
        <taxon>Metazoa</taxon>
        <taxon>Ecdysozoa</taxon>
        <taxon>Arthropoda</taxon>
        <taxon>Hexapoda</taxon>
        <taxon>Insecta</taxon>
        <taxon>Pterygota</taxon>
        <taxon>Neoptera</taxon>
        <taxon>Endopterygota</taxon>
        <taxon>Hymenoptera</taxon>
        <taxon>Apocrita</taxon>
        <taxon>Aculeata</taxon>
        <taxon>Apoidea</taxon>
        <taxon>Anthophila</taxon>
        <taxon>Apidae</taxon>
        <taxon>Apis</taxon>
    </lineage>
</organism>
<reference evidence="18" key="1">
    <citation type="submission" date="2021-01" db="UniProtKB">
        <authorList>
            <consortium name="EnsemblMetazoa"/>
        </authorList>
    </citation>
    <scope>IDENTIFICATION</scope>
    <source>
        <strain evidence="18">DH4</strain>
    </source>
</reference>
<dbReference type="InterPro" id="IPR006642">
    <property type="entry name" value="Rad18_UBZ4"/>
</dbReference>
<keyword evidence="5" id="KW-0645">Protease</keyword>
<dbReference type="EnsemblMetazoa" id="XM_006561112">
    <property type="protein sequence ID" value="XP_006561175"/>
    <property type="gene ID" value="LOC724424"/>
</dbReference>
<dbReference type="GeneID" id="724424"/>
<evidence type="ECO:0000256" key="10">
    <source>
        <dbReference type="ARBA" id="ARBA00022833"/>
    </source>
</evidence>
<sequence>MKKSQKSRDFELAYELQQQDYCFGLTENAVLPKSKDEENYKPRTLIDQTLELIDPTPNIHTLFMQFNERFFWNVLLSVEVKWSPRMTSCAGICTFHPRNRQCVISLSAPLLKLRPRKDLVETLLHEMIHGYLFLTNNNRDRDGHGPEFCKHMDRINRVAGTKITIYHNFHDEVKLYQQHWWRCNGPCQKRAPYFGTVRRAMNRAPGPTDFWWKEHQQTCGGQFIKIKEPENFKAKSSNNKQKIKSKNDNLSNNMFNWLSKSSPSSSPKPLSTFIPKNIKSDINNQNYTNGFQKLGNTTNNVHGWGIGGPNSSNNSQKHNSPSTNKISNTPKFSSSGMIGGSNTGRSNLLNKLYNIDHNKNMNKNTALKQTINSPINTIRIEKSIANIQSLNEIQKLVKCPICNNFILNDKINEHIDFCLITKNKKRDKNDKKITIKNYDNDNFTKSEIRSNNSPFAQKRKDNSIIFSNKQPKLDEIQNFRKTNCPICNKSFDFININEHIDKCLKTDKQNDNLITLDDIESNRNVNESIISISSTSSDDLSIIENVDHNTKFKENVTHIMSHNCLVCNELIPIGISLSNHLEDCIGNVFNDDSFLSVDYDNNEASNVISEISIEQSKYPCPVCMQLIIESQMNQHLDVCLTIA</sequence>